<dbReference type="RefSeq" id="WP_116342274.1">
    <property type="nucleotide sequence ID" value="NZ_LT976857.1"/>
</dbReference>
<feature type="chain" id="PRO_5016746413" evidence="1">
    <location>
        <begin position="28"/>
        <end position="453"/>
    </location>
</feature>
<reference evidence="2" key="1">
    <citation type="submission" date="2018-01" db="EMBL/GenBank/DDBJ databases">
        <authorList>
            <person name="Clerissi C."/>
        </authorList>
    </citation>
    <scope>NUCLEOTIDE SEQUENCE</scope>
    <source>
        <strain evidence="2">Cupriavidus taiwanensis STM 3521</strain>
    </source>
</reference>
<dbReference type="Gene3D" id="2.60.40.1080">
    <property type="match status" value="1"/>
</dbReference>
<dbReference type="AlphaFoldDB" id="A0A375CHA9"/>
<dbReference type="Proteomes" id="UP000256297">
    <property type="component" value="Chromosome CBM2589_a"/>
</dbReference>
<comment type="caution">
    <text evidence="2">The sequence shown here is derived from an EMBL/GenBank/DDBJ whole genome shotgun (WGS) entry which is preliminary data.</text>
</comment>
<proteinExistence type="predicted"/>
<dbReference type="EMBL" id="OFSP01000039">
    <property type="protein sequence ID" value="SOY69657.1"/>
    <property type="molecule type" value="Genomic_DNA"/>
</dbReference>
<organism evidence="2">
    <name type="scientific">Cupriavidus taiwanensis</name>
    <dbReference type="NCBI Taxonomy" id="164546"/>
    <lineage>
        <taxon>Bacteria</taxon>
        <taxon>Pseudomonadati</taxon>
        <taxon>Pseudomonadota</taxon>
        <taxon>Betaproteobacteria</taxon>
        <taxon>Burkholderiales</taxon>
        <taxon>Burkholderiaceae</taxon>
        <taxon>Cupriavidus</taxon>
    </lineage>
</organism>
<keyword evidence="2" id="KW-0449">Lipoprotein</keyword>
<accession>A0A375CHA9</accession>
<sequence>MRLGTCASWLAASAAALLLGACGGGGGGGGAPAAPSSGGTTTPLTYTAKMSVTSGEVGVGRTLTISALAVDSNGVDVSGNATFDWTSTDSAVATVAPGAGTPGSAVVRGVAPGTTTVQVVATVRGADNTTVQLPAQAATITVVPASALSYTLSMPATSLSMSDGQELPVKVTLLDSNGSDVSASVSNWAWSSSGTAVQVTASQNSATLKASNGSPTTAATASVSVSVSAPDGHALAGVIAVTVQKNGAAAYRVVTTKGGREVNALQVFSNRPETFTARVLRHDGQDVTADFDGTWGYTASSATLSATEAAGTHDATARTSLAGDTGPVQGSLTVTAVSSKLGERRSATLTVTENPLWALAGENQDPITLLLLAPMPIEVTARMKHLGEDAQFTACKDWAWSSTGPVSLSPSLVMLPNQVRASGTGPGDFTITATCTAVADNTPLKLVFYGTVR</sequence>
<evidence type="ECO:0000313" key="2">
    <source>
        <dbReference type="EMBL" id="SOY69657.1"/>
    </source>
</evidence>
<gene>
    <name evidence="2" type="ORF">CBM2589_A90992</name>
</gene>
<feature type="signal peptide" evidence="1">
    <location>
        <begin position="1"/>
        <end position="27"/>
    </location>
</feature>
<keyword evidence="1" id="KW-0732">Signal</keyword>
<dbReference type="PROSITE" id="PS51257">
    <property type="entry name" value="PROKAR_LIPOPROTEIN"/>
    <property type="match status" value="1"/>
</dbReference>
<protein>
    <submittedName>
        <fullName evidence="2">Lipoprotein</fullName>
    </submittedName>
</protein>
<name>A0A375CHA9_9BURK</name>
<evidence type="ECO:0000256" key="1">
    <source>
        <dbReference type="SAM" id="SignalP"/>
    </source>
</evidence>